<evidence type="ECO:0008006" key="4">
    <source>
        <dbReference type="Google" id="ProtNLM"/>
    </source>
</evidence>
<dbReference type="InterPro" id="IPR009003">
    <property type="entry name" value="Peptidase_S1_PA"/>
</dbReference>
<feature type="chain" id="PRO_5043644554" description="Serine protease" evidence="1">
    <location>
        <begin position="29"/>
        <end position="221"/>
    </location>
</feature>
<dbReference type="Proteomes" id="UP001217325">
    <property type="component" value="Unassembled WGS sequence"/>
</dbReference>
<accession>A0AAW6LQF8</accession>
<dbReference type="Gene3D" id="2.40.10.10">
    <property type="entry name" value="Trypsin-like serine proteases"/>
    <property type="match status" value="2"/>
</dbReference>
<dbReference type="AlphaFoldDB" id="A0AAW6LQF8"/>
<reference evidence="2" key="1">
    <citation type="submission" date="2023-02" db="EMBL/GenBank/DDBJ databases">
        <title>A novel hydrolase synthesized by Rhodococcus erythropolis HQ is responsible for the detoxification of Zearalenone.</title>
        <authorList>
            <person name="Hu J."/>
            <person name="Xu J."/>
        </authorList>
    </citation>
    <scope>NUCLEOTIDE SEQUENCE</scope>
    <source>
        <strain evidence="2">HQ</strain>
    </source>
</reference>
<dbReference type="EMBL" id="JARDXE010000014">
    <property type="protein sequence ID" value="MDE8647497.1"/>
    <property type="molecule type" value="Genomic_DNA"/>
</dbReference>
<name>A0AAW6LQF8_RHOSG</name>
<evidence type="ECO:0000313" key="3">
    <source>
        <dbReference type="Proteomes" id="UP001217325"/>
    </source>
</evidence>
<dbReference type="SUPFAM" id="SSF50494">
    <property type="entry name" value="Trypsin-like serine proteases"/>
    <property type="match status" value="1"/>
</dbReference>
<gene>
    <name evidence="2" type="ORF">PXH69_21220</name>
</gene>
<sequence>MFKKMAGSLLAATAVVAAAAALPATANAAPATVSTGDKIAIRHADGQNNTCTLGFVLTGTDNQDRGLIAGHCGDLHDEVMTLDGRTIGRIAAVEFPDTFNGPDTAVVSFLPGVTVDAAIEGVHPTVSALTKDEVKRNGPVLCKLGSTTGLSCGPLADISAPATMIAFHAANEDGDSGSPVWAYGANGEILAVGTLSGGPHGNNNIAYVEPIADYLKLWQLR</sequence>
<comment type="caution">
    <text evidence="2">The sequence shown here is derived from an EMBL/GenBank/DDBJ whole genome shotgun (WGS) entry which is preliminary data.</text>
</comment>
<organism evidence="2 3">
    <name type="scientific">Rhodococcus qingshengii</name>
    <dbReference type="NCBI Taxonomy" id="334542"/>
    <lineage>
        <taxon>Bacteria</taxon>
        <taxon>Bacillati</taxon>
        <taxon>Actinomycetota</taxon>
        <taxon>Actinomycetes</taxon>
        <taxon>Mycobacteriales</taxon>
        <taxon>Nocardiaceae</taxon>
        <taxon>Rhodococcus</taxon>
        <taxon>Rhodococcus erythropolis group</taxon>
    </lineage>
</organism>
<feature type="signal peptide" evidence="1">
    <location>
        <begin position="1"/>
        <end position="28"/>
    </location>
</feature>
<proteinExistence type="predicted"/>
<evidence type="ECO:0000313" key="2">
    <source>
        <dbReference type="EMBL" id="MDE8647497.1"/>
    </source>
</evidence>
<evidence type="ECO:0000256" key="1">
    <source>
        <dbReference type="SAM" id="SignalP"/>
    </source>
</evidence>
<dbReference type="InterPro" id="IPR043504">
    <property type="entry name" value="Peptidase_S1_PA_chymotrypsin"/>
</dbReference>
<protein>
    <recommendedName>
        <fullName evidence="4">Serine protease</fullName>
    </recommendedName>
</protein>
<dbReference type="RefSeq" id="WP_275232079.1">
    <property type="nucleotide sequence ID" value="NZ_JARDXE010000014.1"/>
</dbReference>
<keyword evidence="1" id="KW-0732">Signal</keyword>